<evidence type="ECO:0000256" key="13">
    <source>
        <dbReference type="PIRSR" id="PIRSR602169-1"/>
    </source>
</evidence>
<dbReference type="PANTHER" id="PTHR13062">
    <property type="entry name" value="COLLAGENASE"/>
    <property type="match status" value="1"/>
</dbReference>
<evidence type="ECO:0000259" key="16">
    <source>
        <dbReference type="Pfam" id="PF08453"/>
    </source>
</evidence>
<dbReference type="AlphaFoldDB" id="E8LZ74"/>
<dbReference type="STRING" id="945543.VIBR0546_06202"/>
<dbReference type="GO" id="GO:0005576">
    <property type="term" value="C:extracellular region"/>
    <property type="evidence" value="ECO:0007669"/>
    <property type="project" value="UniProtKB-SubCell"/>
</dbReference>
<keyword evidence="18" id="KW-1185">Reference proteome</keyword>
<evidence type="ECO:0000256" key="14">
    <source>
        <dbReference type="SAM" id="MobiDB-lite"/>
    </source>
</evidence>
<evidence type="ECO:0000313" key="18">
    <source>
        <dbReference type="Proteomes" id="UP000004371"/>
    </source>
</evidence>
<dbReference type="PRINTS" id="PR00931">
    <property type="entry name" value="MICOLLPTASE"/>
</dbReference>
<dbReference type="GO" id="GO:0004222">
    <property type="term" value="F:metalloendopeptidase activity"/>
    <property type="evidence" value="ECO:0007669"/>
    <property type="project" value="UniProtKB-EC"/>
</dbReference>
<keyword evidence="10" id="KW-0862">Zinc</keyword>
<evidence type="ECO:0000256" key="10">
    <source>
        <dbReference type="ARBA" id="ARBA00022833"/>
    </source>
</evidence>
<dbReference type="GO" id="GO:0008270">
    <property type="term" value="F:zinc ion binding"/>
    <property type="evidence" value="ECO:0007669"/>
    <property type="project" value="InterPro"/>
</dbReference>
<dbReference type="MEROPS" id="M09.004"/>
<comment type="cofactor">
    <cofactor evidence="2">
        <name>Zn(2+)</name>
        <dbReference type="ChEBI" id="CHEBI:29105"/>
    </cofactor>
</comment>
<evidence type="ECO:0000256" key="11">
    <source>
        <dbReference type="ARBA" id="ARBA00023049"/>
    </source>
</evidence>
<dbReference type="GO" id="GO:0006508">
    <property type="term" value="P:proteolysis"/>
    <property type="evidence" value="ECO:0007669"/>
    <property type="project" value="UniProtKB-KW"/>
</dbReference>
<evidence type="ECO:0000256" key="2">
    <source>
        <dbReference type="ARBA" id="ARBA00001947"/>
    </source>
</evidence>
<feature type="domain" description="Peptidase M9 collagenase N-terminal" evidence="16">
    <location>
        <begin position="8"/>
        <end position="189"/>
    </location>
</feature>
<dbReference type="InterPro" id="IPR002169">
    <property type="entry name" value="Peptidase_M9A/M9B"/>
</dbReference>
<dbReference type="EMBL" id="AEVS01000101">
    <property type="protein sequence ID" value="EGA64060.1"/>
    <property type="molecule type" value="Genomic_DNA"/>
</dbReference>
<accession>E8LZ74</accession>
<gene>
    <name evidence="17" type="ORF">VIBR0546_06202</name>
</gene>
<keyword evidence="9" id="KW-0378">Hydrolase</keyword>
<evidence type="ECO:0000256" key="3">
    <source>
        <dbReference type="ARBA" id="ARBA00004613"/>
    </source>
</evidence>
<dbReference type="Gene3D" id="3.40.30.160">
    <property type="entry name" value="Collagenase ColT, N-terminal domain"/>
    <property type="match status" value="1"/>
</dbReference>
<dbReference type="Pfam" id="PF01752">
    <property type="entry name" value="Peptidase_M9"/>
    <property type="match status" value="1"/>
</dbReference>
<dbReference type="eggNOG" id="COG3291">
    <property type="taxonomic scope" value="Bacteria"/>
</dbReference>
<evidence type="ECO:0000256" key="8">
    <source>
        <dbReference type="ARBA" id="ARBA00022729"/>
    </source>
</evidence>
<keyword evidence="6" id="KW-0645">Protease</keyword>
<comment type="catalytic activity">
    <reaction evidence="1">
        <text>Digestion of native collagen in the triple helical region at Xaa-|-Gly bonds. With synthetic peptides, a preference is shown for Gly at P3 and P1', Pro and Ala at P2 and P2', and hydroxyproline, Ala or Arg at P3'.</text>
        <dbReference type="EC" id="3.4.24.3"/>
    </reaction>
</comment>
<evidence type="ECO:0000256" key="4">
    <source>
        <dbReference type="ARBA" id="ARBA00012653"/>
    </source>
</evidence>
<dbReference type="Gene3D" id="1.10.390.20">
    <property type="match status" value="1"/>
</dbReference>
<keyword evidence="12" id="KW-0865">Zymogen</keyword>
<evidence type="ECO:0000259" key="15">
    <source>
        <dbReference type="Pfam" id="PF04151"/>
    </source>
</evidence>
<proteinExistence type="predicted"/>
<dbReference type="Pfam" id="PF08453">
    <property type="entry name" value="Peptidase_M9_N"/>
    <property type="match status" value="1"/>
</dbReference>
<organism evidence="17 18">
    <name type="scientific">Vibrio brasiliensis LMG 20546</name>
    <dbReference type="NCBI Taxonomy" id="945543"/>
    <lineage>
        <taxon>Bacteria</taxon>
        <taxon>Pseudomonadati</taxon>
        <taxon>Pseudomonadota</taxon>
        <taxon>Gammaproteobacteria</taxon>
        <taxon>Vibrionales</taxon>
        <taxon>Vibrionaceae</taxon>
        <taxon>Vibrio</taxon>
        <taxon>Vibrio oreintalis group</taxon>
    </lineage>
</organism>
<evidence type="ECO:0000256" key="1">
    <source>
        <dbReference type="ARBA" id="ARBA00000424"/>
    </source>
</evidence>
<comment type="subcellular location">
    <subcellularLocation>
        <location evidence="3">Secreted</location>
    </subcellularLocation>
</comment>
<evidence type="ECO:0000256" key="5">
    <source>
        <dbReference type="ARBA" id="ARBA00022525"/>
    </source>
</evidence>
<evidence type="ECO:0000256" key="9">
    <source>
        <dbReference type="ARBA" id="ARBA00022801"/>
    </source>
</evidence>
<dbReference type="Proteomes" id="UP000004371">
    <property type="component" value="Unassembled WGS sequence"/>
</dbReference>
<evidence type="ECO:0000256" key="7">
    <source>
        <dbReference type="ARBA" id="ARBA00022723"/>
    </source>
</evidence>
<protein>
    <recommendedName>
        <fullName evidence="4">microbial collagenase</fullName>
        <ecNumber evidence="4">3.4.24.3</ecNumber>
    </recommendedName>
</protein>
<dbReference type="InterPro" id="IPR013661">
    <property type="entry name" value="Peptidase_M9_N_dom"/>
</dbReference>
<dbReference type="EC" id="3.4.24.3" evidence="4"/>
<comment type="caution">
    <text evidence="17">The sequence shown here is derived from an EMBL/GenBank/DDBJ whole genome shotgun (WGS) entry which is preliminary data.</text>
</comment>
<sequence length="777" mass="88177">MAQAEQQCEYQDLTQNTNWVTEVANAEQSCYVSWFNAPAEAGLTLYSEASLTPLVQTLAQAVSDYRGEPEQAINIANLSELLKAAYYARYSTQDQHGYFSEAFSRSIAQISDQFIRSGYATLQGREQVSAMSSMTILVDSVKQLPLAMESMLTLLESFNQGNSDNLQYVDGLNNLFRAMNGHVVRDEFYSALVENPDYLRRLQRFIDNNTWALGTDADILLYNAVRETGRLLAGRNPSLNQQVIPFLERILSRHPIGSEGEKLWIGAAEMIAHYAPENSRELNIDAHKTELEQRLLAHRFECQNAAVIRSQNLTTQQAQEACDILTSKENEFHTLVNSGRIPVADDYNSQVEVVVWQDNTAYTTYSNFLFGNSTDNGGQYLEGNPSDKTNVARFLAYRYDNDELAILNLEHEYVHYLDGRFNLYGGFNQTLSQGHMVWWLEGFAEYSHYQNGYHAALELIGSHHFSLSDVFATTYQHDTDRIYRWGYLAVRFMFEKHPEEVERLLTFARNGNYHDWVREVKQLGITLEQEFASWLESVTQSTGSDDKDSGDVDTPQSEPIERLALNQTKRFSARAYQEQLFYIDVPDGVEQFQVSISGDGDADLYASYQQVAHYYDFQSSDYQQGSEEVIVFKPQANGLVAPGRYYFSLAAREAFNAVEVKTHARIKHVVQHDERTPIVLQPSKATELAVEQTRYVGLYVNQPGTVRVWMKGLQADQAPVSLFVGLTGWASKQQYDFSTQDQGVNQYIEFEVAQAGYVHFTLSAQQAGSVVELFAAY</sequence>
<keyword evidence="7" id="KW-0479">Metal-binding</keyword>
<dbReference type="RefSeq" id="WP_006881143.1">
    <property type="nucleotide sequence ID" value="NZ_AEVS01000101.1"/>
</dbReference>
<dbReference type="InterPro" id="IPR007280">
    <property type="entry name" value="Peptidase_C_arc/bac"/>
</dbReference>
<dbReference type="PANTHER" id="PTHR13062:SF9">
    <property type="entry name" value="MICROBIAL COLLAGENASE"/>
    <property type="match status" value="1"/>
</dbReference>
<keyword evidence="8" id="KW-0732">Signal</keyword>
<dbReference type="Gene3D" id="2.60.120.380">
    <property type="match status" value="2"/>
</dbReference>
<reference evidence="17 18" key="1">
    <citation type="journal article" date="2012" name="Int. J. Syst. Evol. Microbiol.">
        <title>Vibrio caribbeanicus sp. nov., isolated from the marine sponge Scleritoderma cyanea.</title>
        <authorList>
            <person name="Hoffmann M."/>
            <person name="Monday S.R."/>
            <person name="Allard M.W."/>
            <person name="Strain E.A."/>
            <person name="Whittaker P."/>
            <person name="Naum M."/>
            <person name="McCarthy P.J."/>
            <person name="Lopez J.V."/>
            <person name="Fischer M."/>
            <person name="Brown E.W."/>
        </authorList>
    </citation>
    <scope>NUCLEOTIDE SEQUENCE [LARGE SCALE GENOMIC DNA]</scope>
    <source>
        <strain evidence="17 18">LMG 20546</strain>
    </source>
</reference>
<keyword evidence="11" id="KW-0482">Metalloprotease</keyword>
<name>E8LZ74_9VIBR</name>
<keyword evidence="5" id="KW-0964">Secreted</keyword>
<evidence type="ECO:0000313" key="17">
    <source>
        <dbReference type="EMBL" id="EGA64060.1"/>
    </source>
</evidence>
<evidence type="ECO:0000256" key="6">
    <source>
        <dbReference type="ARBA" id="ARBA00022670"/>
    </source>
</evidence>
<feature type="domain" description="Peptidase C-terminal archaeal/bacterial" evidence="15">
    <location>
        <begin position="579"/>
        <end position="649"/>
    </location>
</feature>
<evidence type="ECO:0000256" key="12">
    <source>
        <dbReference type="ARBA" id="ARBA00023145"/>
    </source>
</evidence>
<feature type="active site" evidence="13">
    <location>
        <position position="412"/>
    </location>
</feature>
<feature type="region of interest" description="Disordered" evidence="14">
    <location>
        <begin position="540"/>
        <end position="559"/>
    </location>
</feature>
<dbReference type="Pfam" id="PF04151">
    <property type="entry name" value="PPC"/>
    <property type="match status" value="1"/>
</dbReference>